<dbReference type="Proteomes" id="UP000829196">
    <property type="component" value="Unassembled WGS sequence"/>
</dbReference>
<dbReference type="Gene3D" id="1.10.510.10">
    <property type="entry name" value="Transferase(Phosphotransferase) domain 1"/>
    <property type="match status" value="1"/>
</dbReference>
<keyword evidence="11" id="KW-0325">Glycoprotein</keyword>
<evidence type="ECO:0000256" key="3">
    <source>
        <dbReference type="ARBA" id="ARBA00022679"/>
    </source>
</evidence>
<dbReference type="SMR" id="A0A8T3A534"/>
<keyword evidence="5 14" id="KW-0732">Signal</keyword>
<dbReference type="AlphaFoldDB" id="A0A8T3A534"/>
<dbReference type="Pfam" id="PF00069">
    <property type="entry name" value="Pkinase"/>
    <property type="match status" value="1"/>
</dbReference>
<evidence type="ECO:0000259" key="15">
    <source>
        <dbReference type="PROSITE" id="PS50011"/>
    </source>
</evidence>
<evidence type="ECO:0000256" key="5">
    <source>
        <dbReference type="ARBA" id="ARBA00022729"/>
    </source>
</evidence>
<feature type="compositionally biased region" description="Polar residues" evidence="12">
    <location>
        <begin position="665"/>
        <end position="677"/>
    </location>
</feature>
<evidence type="ECO:0000256" key="14">
    <source>
        <dbReference type="SAM" id="SignalP"/>
    </source>
</evidence>
<dbReference type="PANTHER" id="PTHR46008">
    <property type="entry name" value="LEAF RUST 10 DISEASE-RESISTANCE LOCUS RECEPTOR-LIKE PROTEIN KINASE-LIKE 1.4"/>
    <property type="match status" value="1"/>
</dbReference>
<name>A0A8T3A534_DENNO</name>
<evidence type="ECO:0000256" key="9">
    <source>
        <dbReference type="ARBA" id="ARBA00022989"/>
    </source>
</evidence>
<keyword evidence="3" id="KW-0808">Transferase</keyword>
<dbReference type="EMBL" id="JAGYWB010000018">
    <property type="protein sequence ID" value="KAI0491626.1"/>
    <property type="molecule type" value="Genomic_DNA"/>
</dbReference>
<dbReference type="GO" id="GO:0005886">
    <property type="term" value="C:plasma membrane"/>
    <property type="evidence" value="ECO:0007669"/>
    <property type="project" value="UniProtKB-ARBA"/>
</dbReference>
<evidence type="ECO:0000256" key="8">
    <source>
        <dbReference type="ARBA" id="ARBA00022840"/>
    </source>
</evidence>
<dbReference type="PROSITE" id="PS00108">
    <property type="entry name" value="PROTEIN_KINASE_ST"/>
    <property type="match status" value="1"/>
</dbReference>
<dbReference type="Gene3D" id="3.30.200.20">
    <property type="entry name" value="Phosphorylase Kinase, domain 1"/>
    <property type="match status" value="1"/>
</dbReference>
<reference evidence="16" key="1">
    <citation type="journal article" date="2022" name="Front. Genet.">
        <title>Chromosome-Scale Assembly of the Dendrobium nobile Genome Provides Insights Into the Molecular Mechanism of the Biosynthesis of the Medicinal Active Ingredient of Dendrobium.</title>
        <authorList>
            <person name="Xu Q."/>
            <person name="Niu S.-C."/>
            <person name="Li K.-L."/>
            <person name="Zheng P.-J."/>
            <person name="Zhang X.-J."/>
            <person name="Jia Y."/>
            <person name="Liu Y."/>
            <person name="Niu Y.-X."/>
            <person name="Yu L.-H."/>
            <person name="Chen D.-F."/>
            <person name="Zhang G.-Q."/>
        </authorList>
    </citation>
    <scope>NUCLEOTIDE SEQUENCE</scope>
    <source>
        <tissue evidence="16">Leaf</tissue>
    </source>
</reference>
<evidence type="ECO:0000256" key="13">
    <source>
        <dbReference type="SAM" id="Phobius"/>
    </source>
</evidence>
<dbReference type="GO" id="GO:0005524">
    <property type="term" value="F:ATP binding"/>
    <property type="evidence" value="ECO:0007669"/>
    <property type="project" value="UniProtKB-KW"/>
</dbReference>
<evidence type="ECO:0000256" key="2">
    <source>
        <dbReference type="ARBA" id="ARBA00022527"/>
    </source>
</evidence>
<keyword evidence="17" id="KW-1185">Reference proteome</keyword>
<keyword evidence="9 13" id="KW-1133">Transmembrane helix</keyword>
<gene>
    <name evidence="16" type="ORF">KFK09_025886</name>
</gene>
<evidence type="ECO:0000256" key="12">
    <source>
        <dbReference type="SAM" id="MobiDB-lite"/>
    </source>
</evidence>
<feature type="chain" id="PRO_5035817642" description="Protein kinase domain-containing protein" evidence="14">
    <location>
        <begin position="30"/>
        <end position="677"/>
    </location>
</feature>
<protein>
    <recommendedName>
        <fullName evidence="15">Protein kinase domain-containing protein</fullName>
    </recommendedName>
</protein>
<dbReference type="FunFam" id="1.10.510.10:FF:000161">
    <property type="entry name" value="Wall-associated receptor kinase-like 20"/>
    <property type="match status" value="1"/>
</dbReference>
<keyword evidence="10 13" id="KW-0472">Membrane</keyword>
<feature type="transmembrane region" description="Helical" evidence="13">
    <location>
        <begin position="259"/>
        <end position="282"/>
    </location>
</feature>
<evidence type="ECO:0000313" key="16">
    <source>
        <dbReference type="EMBL" id="KAI0491626.1"/>
    </source>
</evidence>
<dbReference type="InterPro" id="IPR000719">
    <property type="entry name" value="Prot_kinase_dom"/>
</dbReference>
<dbReference type="FunFam" id="3.30.200.20:FF:000039">
    <property type="entry name" value="receptor-like protein kinase FERONIA"/>
    <property type="match status" value="1"/>
</dbReference>
<evidence type="ECO:0000313" key="17">
    <source>
        <dbReference type="Proteomes" id="UP000829196"/>
    </source>
</evidence>
<dbReference type="CDD" id="cd14066">
    <property type="entry name" value="STKc_IRAK"/>
    <property type="match status" value="1"/>
</dbReference>
<evidence type="ECO:0000256" key="10">
    <source>
        <dbReference type="ARBA" id="ARBA00023136"/>
    </source>
</evidence>
<comment type="subcellular location">
    <subcellularLocation>
        <location evidence="1">Membrane</location>
        <topology evidence="1">Single-pass membrane protein</topology>
    </subcellularLocation>
</comment>
<evidence type="ECO:0000256" key="7">
    <source>
        <dbReference type="ARBA" id="ARBA00022777"/>
    </source>
</evidence>
<organism evidence="16 17">
    <name type="scientific">Dendrobium nobile</name>
    <name type="common">Orchid</name>
    <dbReference type="NCBI Taxonomy" id="94219"/>
    <lineage>
        <taxon>Eukaryota</taxon>
        <taxon>Viridiplantae</taxon>
        <taxon>Streptophyta</taxon>
        <taxon>Embryophyta</taxon>
        <taxon>Tracheophyta</taxon>
        <taxon>Spermatophyta</taxon>
        <taxon>Magnoliopsida</taxon>
        <taxon>Liliopsida</taxon>
        <taxon>Asparagales</taxon>
        <taxon>Orchidaceae</taxon>
        <taxon>Epidendroideae</taxon>
        <taxon>Malaxideae</taxon>
        <taxon>Dendrobiinae</taxon>
        <taxon>Dendrobium</taxon>
    </lineage>
</organism>
<dbReference type="PROSITE" id="PS50011">
    <property type="entry name" value="PROTEIN_KINASE_DOM"/>
    <property type="match status" value="1"/>
</dbReference>
<keyword evidence="2" id="KW-0723">Serine/threonine-protein kinase</keyword>
<keyword evidence="8" id="KW-0067">ATP-binding</keyword>
<dbReference type="GO" id="GO:0004674">
    <property type="term" value="F:protein serine/threonine kinase activity"/>
    <property type="evidence" value="ECO:0007669"/>
    <property type="project" value="UniProtKB-KW"/>
</dbReference>
<evidence type="ECO:0000256" key="11">
    <source>
        <dbReference type="ARBA" id="ARBA00023180"/>
    </source>
</evidence>
<evidence type="ECO:0000256" key="1">
    <source>
        <dbReference type="ARBA" id="ARBA00004167"/>
    </source>
</evidence>
<comment type="caution">
    <text evidence="16">The sequence shown here is derived from an EMBL/GenBank/DDBJ whole genome shotgun (WGS) entry which is preliminary data.</text>
</comment>
<accession>A0A8T3A534</accession>
<feature type="domain" description="Protein kinase" evidence="15">
    <location>
        <begin position="345"/>
        <end position="629"/>
    </location>
</feature>
<dbReference type="InterPro" id="IPR008271">
    <property type="entry name" value="Ser/Thr_kinase_AS"/>
</dbReference>
<dbReference type="PANTHER" id="PTHR46008:SF2">
    <property type="entry name" value="LEAF RUST 10 DISEASE-RESISTANCE LOCUS RECEPTOR-LIKE PROTEIN KINASE-LIKE 1.4"/>
    <property type="match status" value="1"/>
</dbReference>
<dbReference type="InterPro" id="IPR011009">
    <property type="entry name" value="Kinase-like_dom_sf"/>
</dbReference>
<feature type="signal peptide" evidence="14">
    <location>
        <begin position="1"/>
        <end position="29"/>
    </location>
</feature>
<dbReference type="SMART" id="SM00220">
    <property type="entry name" value="S_TKc"/>
    <property type="match status" value="1"/>
</dbReference>
<keyword evidence="4 13" id="KW-0812">Transmembrane</keyword>
<keyword evidence="7" id="KW-0418">Kinase</keyword>
<proteinExistence type="predicted"/>
<evidence type="ECO:0000256" key="4">
    <source>
        <dbReference type="ARBA" id="ARBA00022692"/>
    </source>
</evidence>
<feature type="compositionally biased region" description="Basic and acidic residues" evidence="12">
    <location>
        <begin position="645"/>
        <end position="664"/>
    </location>
</feature>
<sequence>MFFCSTQSILLFFLVFLLTATCFFLPSSAESSCLPENFSCGNITVDIEFPFYTNNSVKSCTGIHFIQCIDLVPAVRFYGDNYLYPVRSISYKDKTIIIHDLKLSSYFRGWNCDFFYDFRKPVPGINFTSISETLPSGESFFNCNDDYDFSNDIFHVDYNLNLCKNYSLFYFKGNGDQSYSSLPSSCSSSKDLWFYWKLSFGGEDGNEISLMGVGFSPRWVGTDCFSCQISARNCSDAGDSSACSCSNGCQVKKSRNNKGVIVGATIAASSSIFIIGCILCFVHIRRRRRRDQQPKLNHTSSSSLLNYQSSNISPQFSEKDSELARYQYQTHIFSYDELYEATNSFDTAMEIGDGGFCTVYKGKLRDGRPVAVKRLYESNFKRVEQFANEIVILSRVRHQNLVSLYGCTSPRSRELVLVYEFVPNGTVADHLHGSLASEGRLTWPFRLSIAVETATALAYLHAIDPPIIHRDVKTGNILLDAEFHVKVADFGLSRLFPPDGSTHISTAPQGTPGYLDPEYYQCYQLTDRSDVFSFGVVLVELISSKPAVDFGRDRFEINLSTMAVNRIQKGNLEELMDPKLCFESNMKTKKMMKLVAELAFRCLQVDREMRPPIKEVLEVLKGIQSGALLEHSNEQLVSNAGRSNAGRDSDKRPSSPESVTEKWASRSSTPNSSHRGS</sequence>
<evidence type="ECO:0000256" key="6">
    <source>
        <dbReference type="ARBA" id="ARBA00022741"/>
    </source>
</evidence>
<keyword evidence="6" id="KW-0547">Nucleotide-binding</keyword>
<feature type="region of interest" description="Disordered" evidence="12">
    <location>
        <begin position="636"/>
        <end position="677"/>
    </location>
</feature>
<dbReference type="OrthoDB" id="4062651at2759"/>
<dbReference type="SUPFAM" id="SSF56112">
    <property type="entry name" value="Protein kinase-like (PK-like)"/>
    <property type="match status" value="1"/>
</dbReference>